<dbReference type="OrthoDB" id="3695357at2"/>
<dbReference type="InterPro" id="IPR036894">
    <property type="entry name" value="YbaB-like_sf"/>
</dbReference>
<keyword evidence="2" id="KW-1185">Reference proteome</keyword>
<protein>
    <recommendedName>
        <fullName evidence="3">YbaB/EbfC DNA-binding family protein</fullName>
    </recommendedName>
</protein>
<name>A0A1H3TPQ3_9PSEU</name>
<evidence type="ECO:0008006" key="3">
    <source>
        <dbReference type="Google" id="ProtNLM"/>
    </source>
</evidence>
<dbReference type="GO" id="GO:0003677">
    <property type="term" value="F:DNA binding"/>
    <property type="evidence" value="ECO:0007669"/>
    <property type="project" value="InterPro"/>
</dbReference>
<dbReference type="EMBL" id="FNOK01000089">
    <property type="protein sequence ID" value="SDZ52273.1"/>
    <property type="molecule type" value="Genomic_DNA"/>
</dbReference>
<dbReference type="RefSeq" id="WP_093278327.1">
    <property type="nucleotide sequence ID" value="NZ_FNOK01000089.1"/>
</dbReference>
<evidence type="ECO:0000313" key="1">
    <source>
        <dbReference type="EMBL" id="SDZ52273.1"/>
    </source>
</evidence>
<proteinExistence type="predicted"/>
<sequence length="99" mass="10308">MTIIGRVQRDGVSVEVAPGGALRSVELEPAALQLGGAKLAKTILTLVREAGRHANQDAEEAIRAQLGGLSDEDFAVLGLAAYDEVPNDDQAAAADEGRR</sequence>
<organism evidence="1 2">
    <name type="scientific">Saccharopolyspora shandongensis</name>
    <dbReference type="NCBI Taxonomy" id="418495"/>
    <lineage>
        <taxon>Bacteria</taxon>
        <taxon>Bacillati</taxon>
        <taxon>Actinomycetota</taxon>
        <taxon>Actinomycetes</taxon>
        <taxon>Pseudonocardiales</taxon>
        <taxon>Pseudonocardiaceae</taxon>
        <taxon>Saccharopolyspora</taxon>
    </lineage>
</organism>
<gene>
    <name evidence="1" type="ORF">SAMN05216215_108911</name>
</gene>
<reference evidence="2" key="1">
    <citation type="submission" date="2016-10" db="EMBL/GenBank/DDBJ databases">
        <authorList>
            <person name="Varghese N."/>
            <person name="Submissions S."/>
        </authorList>
    </citation>
    <scope>NUCLEOTIDE SEQUENCE [LARGE SCALE GENOMIC DNA]</scope>
    <source>
        <strain evidence="2">CGMCC 4.3530</strain>
    </source>
</reference>
<dbReference type="STRING" id="418495.SAMN05216215_108911"/>
<evidence type="ECO:0000313" key="2">
    <source>
        <dbReference type="Proteomes" id="UP000199529"/>
    </source>
</evidence>
<dbReference type="Gene3D" id="3.30.1310.10">
    <property type="entry name" value="Nucleoid-associated protein YbaB-like domain"/>
    <property type="match status" value="1"/>
</dbReference>
<dbReference type="Pfam" id="PF02575">
    <property type="entry name" value="YbaB_DNA_bd"/>
    <property type="match status" value="1"/>
</dbReference>
<dbReference type="InterPro" id="IPR004401">
    <property type="entry name" value="YbaB/EbfC"/>
</dbReference>
<accession>A0A1H3TPQ3</accession>
<dbReference type="AlphaFoldDB" id="A0A1H3TPQ3"/>
<dbReference type="Proteomes" id="UP000199529">
    <property type="component" value="Unassembled WGS sequence"/>
</dbReference>